<dbReference type="Gene3D" id="2.10.70.10">
    <property type="entry name" value="Complement Module, domain 1"/>
    <property type="match status" value="1"/>
</dbReference>
<dbReference type="AlphaFoldDB" id="A0A8M9PP03"/>
<feature type="signal peptide" evidence="5">
    <location>
        <begin position="1"/>
        <end position="15"/>
    </location>
</feature>
<name>A0A8M9PP03_DANRE</name>
<dbReference type="InterPro" id="IPR008735">
    <property type="entry name" value="PSP94"/>
</dbReference>
<evidence type="ECO:0000256" key="3">
    <source>
        <dbReference type="ARBA" id="ARBA00022525"/>
    </source>
</evidence>
<keyword evidence="6" id="KW-1185">Reference proteome</keyword>
<dbReference type="GO" id="GO:0005576">
    <property type="term" value="C:extracellular region"/>
    <property type="evidence" value="ECO:0007669"/>
    <property type="project" value="UniProtKB-SubCell"/>
</dbReference>
<protein>
    <submittedName>
        <fullName evidence="7">Beta-microseminoprotein</fullName>
    </submittedName>
</protein>
<keyword evidence="5" id="KW-0732">Signal</keyword>
<keyword evidence="4" id="KW-1015">Disulfide bond</keyword>
<evidence type="ECO:0000313" key="7">
    <source>
        <dbReference type="RefSeq" id="XP_021328778.1"/>
    </source>
</evidence>
<feature type="chain" id="PRO_5035425876" evidence="5">
    <location>
        <begin position="16"/>
        <end position="110"/>
    </location>
</feature>
<dbReference type="GeneID" id="108179705"/>
<comment type="subcellular location">
    <subcellularLocation>
        <location evidence="1">Secreted</location>
    </subcellularLocation>
</comment>
<comment type="similarity">
    <text evidence="2">Belongs to the beta-microseminoprotein family.</text>
</comment>
<gene>
    <name evidence="7" type="primary">LOC108179705</name>
</gene>
<evidence type="ECO:0000256" key="1">
    <source>
        <dbReference type="ARBA" id="ARBA00004613"/>
    </source>
</evidence>
<dbReference type="KEGG" id="dre:108179705"/>
<proteinExistence type="inferred from homology"/>
<evidence type="ECO:0000256" key="5">
    <source>
        <dbReference type="SAM" id="SignalP"/>
    </source>
</evidence>
<sequence length="110" mass="12220">MRLFVLFAAVTYCYACRLETFPEDTNNNPQGCSDSDGNLHEFNSEWENGPETCVCVDFGIICCERTWETFGTPVPTEPTTIIGDYFEDLYGDNNHGADNTEGSGGEAQEK</sequence>
<evidence type="ECO:0000256" key="4">
    <source>
        <dbReference type="ARBA" id="ARBA00023157"/>
    </source>
</evidence>
<accession>A0A8M9PP03</accession>
<evidence type="ECO:0000313" key="6">
    <source>
        <dbReference type="Proteomes" id="UP000000437"/>
    </source>
</evidence>
<keyword evidence="3" id="KW-0964">Secreted</keyword>
<dbReference type="Proteomes" id="UP000000437">
    <property type="component" value="Chromosome 17"/>
</dbReference>
<dbReference type="RefSeq" id="XP_021328778.1">
    <property type="nucleotide sequence ID" value="XM_021473103.3"/>
</dbReference>
<evidence type="ECO:0000256" key="2">
    <source>
        <dbReference type="ARBA" id="ARBA00010352"/>
    </source>
</evidence>
<organism evidence="6 7">
    <name type="scientific">Danio rerio</name>
    <name type="common">Zebrafish</name>
    <name type="synonym">Brachydanio rerio</name>
    <dbReference type="NCBI Taxonomy" id="7955"/>
    <lineage>
        <taxon>Eukaryota</taxon>
        <taxon>Metazoa</taxon>
        <taxon>Chordata</taxon>
        <taxon>Craniata</taxon>
        <taxon>Vertebrata</taxon>
        <taxon>Euteleostomi</taxon>
        <taxon>Actinopterygii</taxon>
        <taxon>Neopterygii</taxon>
        <taxon>Teleostei</taxon>
        <taxon>Ostariophysi</taxon>
        <taxon>Cypriniformes</taxon>
        <taxon>Danionidae</taxon>
        <taxon>Danioninae</taxon>
        <taxon>Danio</taxon>
    </lineage>
</organism>
<dbReference type="Pfam" id="PF05825">
    <property type="entry name" value="PSP94"/>
    <property type="match status" value="1"/>
</dbReference>
<reference evidence="7" key="1">
    <citation type="submission" date="2025-08" db="UniProtKB">
        <authorList>
            <consortium name="RefSeq"/>
        </authorList>
    </citation>
    <scope>IDENTIFICATION</scope>
    <source>
        <strain evidence="7">Tuebingen</strain>
        <tissue evidence="7">Fibroblasts and whole tissue</tissue>
    </source>
</reference>